<evidence type="ECO:0000256" key="3">
    <source>
        <dbReference type="ARBA" id="ARBA00012438"/>
    </source>
</evidence>
<evidence type="ECO:0000256" key="17">
    <source>
        <dbReference type="SAM" id="Coils"/>
    </source>
</evidence>
<dbReference type="OrthoDB" id="7568856at2"/>
<dbReference type="InterPro" id="IPR003661">
    <property type="entry name" value="HisK_dim/P_dom"/>
</dbReference>
<dbReference type="SMART" id="SM00388">
    <property type="entry name" value="HisKA"/>
    <property type="match status" value="1"/>
</dbReference>
<comment type="subcellular location">
    <subcellularLocation>
        <location evidence="2">Cell inner membrane</location>
        <topology evidence="2">Multi-pass membrane protein</topology>
    </subcellularLocation>
</comment>
<dbReference type="PROSITE" id="PS50109">
    <property type="entry name" value="HIS_KIN"/>
    <property type="match status" value="1"/>
</dbReference>
<comment type="function">
    <text evidence="15">Member of the two-component regulatory system DctB/DctD involved in the transport of C4-dicarboxylates. DctB functions as a membrane-associated protein kinase that phosphorylates DctD in response to environmental signals.</text>
</comment>
<dbReference type="PIRSF" id="PIRSF036431">
    <property type="entry name" value="STHK_DctB"/>
    <property type="match status" value="1"/>
</dbReference>
<evidence type="ECO:0000313" key="21">
    <source>
        <dbReference type="Proteomes" id="UP000004318"/>
    </source>
</evidence>
<evidence type="ECO:0000256" key="6">
    <source>
        <dbReference type="ARBA" id="ARBA00022553"/>
    </source>
</evidence>
<dbReference type="AlphaFoldDB" id="A3TXA3"/>
<dbReference type="PANTHER" id="PTHR43065">
    <property type="entry name" value="SENSOR HISTIDINE KINASE"/>
    <property type="match status" value="1"/>
</dbReference>
<evidence type="ECO:0000256" key="11">
    <source>
        <dbReference type="ARBA" id="ARBA00022840"/>
    </source>
</evidence>
<dbReference type="eggNOG" id="COG4191">
    <property type="taxonomic scope" value="Bacteria"/>
</dbReference>
<keyword evidence="13" id="KW-0902">Two-component regulatory system</keyword>
<dbReference type="Pfam" id="PF02518">
    <property type="entry name" value="HATPase_c"/>
    <property type="match status" value="1"/>
</dbReference>
<name>A3TXA3_PSEBH</name>
<dbReference type="PANTHER" id="PTHR43065:SF46">
    <property type="entry name" value="C4-DICARBOXYLATE TRANSPORT SENSOR PROTEIN DCTB"/>
    <property type="match status" value="1"/>
</dbReference>
<dbReference type="Gene3D" id="3.30.565.10">
    <property type="entry name" value="Histidine kinase-like ATPase, C-terminal domain"/>
    <property type="match status" value="1"/>
</dbReference>
<dbReference type="InterPro" id="IPR029151">
    <property type="entry name" value="Sensor-like_sf"/>
</dbReference>
<dbReference type="EC" id="2.7.13.3" evidence="3"/>
<reference evidence="20 21" key="1">
    <citation type="journal article" date="2010" name="J. Bacteriol.">
        <title>Genome sequences of Oceanicola granulosus HTCC2516(T) and Oceanicola batsensis HTCC2597(TDelta).</title>
        <authorList>
            <person name="Thrash J.C."/>
            <person name="Cho J.C."/>
            <person name="Vergin K.L."/>
            <person name="Giovannoni S.J."/>
        </authorList>
    </citation>
    <scope>NUCLEOTIDE SEQUENCE [LARGE SCALE GENOMIC DNA]</scope>
    <source>
        <strain evidence="21">ATCC BAA-863 / DSM 15984 / KCTC 12145 / HTCC2597</strain>
    </source>
</reference>
<dbReference type="CDD" id="cd00082">
    <property type="entry name" value="HisKA"/>
    <property type="match status" value="1"/>
</dbReference>
<keyword evidence="17" id="KW-0175">Coiled coil</keyword>
<evidence type="ECO:0000256" key="7">
    <source>
        <dbReference type="ARBA" id="ARBA00022679"/>
    </source>
</evidence>
<dbReference type="GO" id="GO:0005524">
    <property type="term" value="F:ATP binding"/>
    <property type="evidence" value="ECO:0007669"/>
    <property type="project" value="UniProtKB-KW"/>
</dbReference>
<dbReference type="FunFam" id="1.10.287.130:FF:000049">
    <property type="entry name" value="C4-dicarboxylate transport sensor protein DctB"/>
    <property type="match status" value="1"/>
</dbReference>
<keyword evidence="9" id="KW-0547">Nucleotide-binding</keyword>
<dbReference type="Gene3D" id="3.30.450.20">
    <property type="entry name" value="PAS domain"/>
    <property type="match status" value="2"/>
</dbReference>
<evidence type="ECO:0000259" key="19">
    <source>
        <dbReference type="PROSITE" id="PS50109"/>
    </source>
</evidence>
<dbReference type="EMBL" id="AAMO01000004">
    <property type="protein sequence ID" value="EAQ03463.1"/>
    <property type="molecule type" value="Genomic_DNA"/>
</dbReference>
<proteinExistence type="predicted"/>
<dbReference type="Proteomes" id="UP000004318">
    <property type="component" value="Unassembled WGS sequence"/>
</dbReference>
<dbReference type="CDD" id="cd18773">
    <property type="entry name" value="PDC1_HK_sensor"/>
    <property type="match status" value="1"/>
</dbReference>
<evidence type="ECO:0000256" key="16">
    <source>
        <dbReference type="ARBA" id="ARBA00073143"/>
    </source>
</evidence>
<comment type="catalytic activity">
    <reaction evidence="1">
        <text>ATP + protein L-histidine = ADP + protein N-phospho-L-histidine.</text>
        <dbReference type="EC" id="2.7.13.3"/>
    </reaction>
</comment>
<dbReference type="InterPro" id="IPR005467">
    <property type="entry name" value="His_kinase_dom"/>
</dbReference>
<dbReference type="PRINTS" id="PR00344">
    <property type="entry name" value="BCTRLSENSOR"/>
</dbReference>
<dbReference type="Pfam" id="PF00512">
    <property type="entry name" value="HisKA"/>
    <property type="match status" value="1"/>
</dbReference>
<dbReference type="GO" id="GO:0005886">
    <property type="term" value="C:plasma membrane"/>
    <property type="evidence" value="ECO:0007669"/>
    <property type="project" value="UniProtKB-SubCell"/>
</dbReference>
<evidence type="ECO:0000256" key="12">
    <source>
        <dbReference type="ARBA" id="ARBA00022989"/>
    </source>
</evidence>
<evidence type="ECO:0000256" key="9">
    <source>
        <dbReference type="ARBA" id="ARBA00022741"/>
    </source>
</evidence>
<evidence type="ECO:0000256" key="2">
    <source>
        <dbReference type="ARBA" id="ARBA00004429"/>
    </source>
</evidence>
<keyword evidence="5" id="KW-0997">Cell inner membrane</keyword>
<protein>
    <recommendedName>
        <fullName evidence="16">C4-dicarboxylate transport sensor protein DctB</fullName>
        <ecNumber evidence="3">2.7.13.3</ecNumber>
    </recommendedName>
</protein>
<feature type="domain" description="Histidine kinase" evidence="19">
    <location>
        <begin position="372"/>
        <end position="582"/>
    </location>
</feature>
<evidence type="ECO:0000256" key="18">
    <source>
        <dbReference type="SAM" id="Phobius"/>
    </source>
</evidence>
<evidence type="ECO:0000256" key="13">
    <source>
        <dbReference type="ARBA" id="ARBA00023012"/>
    </source>
</evidence>
<dbReference type="SUPFAM" id="SSF103190">
    <property type="entry name" value="Sensory domain-like"/>
    <property type="match status" value="1"/>
</dbReference>
<keyword evidence="8 18" id="KW-0812">Transmembrane</keyword>
<keyword evidence="12 18" id="KW-1133">Transmembrane helix</keyword>
<gene>
    <name evidence="20" type="ORF">OB2597_02547</name>
</gene>
<dbReference type="InterPro" id="IPR036097">
    <property type="entry name" value="HisK_dim/P_sf"/>
</dbReference>
<dbReference type="RefSeq" id="WP_009804763.1">
    <property type="nucleotide sequence ID" value="NZ_CH724131.1"/>
</dbReference>
<dbReference type="SMART" id="SM00387">
    <property type="entry name" value="HATPase_c"/>
    <property type="match status" value="1"/>
</dbReference>
<keyword evidence="7" id="KW-0808">Transferase</keyword>
<accession>A3TXA3</accession>
<dbReference type="InterPro" id="IPR003594">
    <property type="entry name" value="HATPase_dom"/>
</dbReference>
<evidence type="ECO:0000256" key="10">
    <source>
        <dbReference type="ARBA" id="ARBA00022777"/>
    </source>
</evidence>
<dbReference type="InterPro" id="IPR036890">
    <property type="entry name" value="HATPase_C_sf"/>
</dbReference>
<keyword evidence="14 18" id="KW-0472">Membrane</keyword>
<dbReference type="Gene3D" id="1.10.287.130">
    <property type="match status" value="1"/>
</dbReference>
<dbReference type="GO" id="GO:0000155">
    <property type="term" value="F:phosphorelay sensor kinase activity"/>
    <property type="evidence" value="ECO:0007669"/>
    <property type="project" value="InterPro"/>
</dbReference>
<dbReference type="SUPFAM" id="SSF55874">
    <property type="entry name" value="ATPase domain of HSP90 chaperone/DNA topoisomerase II/histidine kinase"/>
    <property type="match status" value="1"/>
</dbReference>
<dbReference type="InterPro" id="IPR004358">
    <property type="entry name" value="Sig_transdc_His_kin-like_C"/>
</dbReference>
<feature type="transmembrane region" description="Helical" evidence="18">
    <location>
        <begin position="25"/>
        <end position="45"/>
    </location>
</feature>
<comment type="caution">
    <text evidence="20">The sequence shown here is derived from an EMBL/GenBank/DDBJ whole genome shotgun (WGS) entry which is preliminary data.</text>
</comment>
<evidence type="ECO:0000256" key="14">
    <source>
        <dbReference type="ARBA" id="ARBA00023136"/>
    </source>
</evidence>
<evidence type="ECO:0000313" key="20">
    <source>
        <dbReference type="EMBL" id="EAQ03463.1"/>
    </source>
</evidence>
<keyword evidence="11" id="KW-0067">ATP-binding</keyword>
<feature type="coiled-coil region" evidence="17">
    <location>
        <begin position="319"/>
        <end position="356"/>
    </location>
</feature>
<evidence type="ECO:0000256" key="15">
    <source>
        <dbReference type="ARBA" id="ARBA00059004"/>
    </source>
</evidence>
<organism evidence="20 21">
    <name type="scientific">Pseudooceanicola batsensis (strain ATCC BAA-863 / DSM 15984 / KCTC 12145 / HTCC2597)</name>
    <name type="common">Oceanicola batsensis</name>
    <dbReference type="NCBI Taxonomy" id="252305"/>
    <lineage>
        <taxon>Bacteria</taxon>
        <taxon>Pseudomonadati</taxon>
        <taxon>Pseudomonadota</taxon>
        <taxon>Alphaproteobacteria</taxon>
        <taxon>Rhodobacterales</taxon>
        <taxon>Paracoccaceae</taxon>
        <taxon>Pseudooceanicola</taxon>
    </lineage>
</organism>
<evidence type="ECO:0000256" key="5">
    <source>
        <dbReference type="ARBA" id="ARBA00022519"/>
    </source>
</evidence>
<dbReference type="InterPro" id="IPR017055">
    <property type="entry name" value="Sig_transdc_His_kinase_DctB"/>
</dbReference>
<keyword evidence="10" id="KW-0418">Kinase</keyword>
<keyword evidence="21" id="KW-1185">Reference proteome</keyword>
<dbReference type="SUPFAM" id="SSF47384">
    <property type="entry name" value="Homodimeric domain of signal transducing histidine kinase"/>
    <property type="match status" value="1"/>
</dbReference>
<evidence type="ECO:0000256" key="4">
    <source>
        <dbReference type="ARBA" id="ARBA00022475"/>
    </source>
</evidence>
<evidence type="ECO:0000256" key="8">
    <source>
        <dbReference type="ARBA" id="ARBA00022692"/>
    </source>
</evidence>
<dbReference type="HOGENOM" id="CLU_000445_94_2_5"/>
<keyword evidence="4" id="KW-1003">Cell membrane</keyword>
<sequence length="591" mass="65012">MSEATQNRRPDRTIGGRTFSWRSRMALAIFVIIAVITVSITNSLLTDRFTENTRNRAELRLALYGGNLVSELRRNSIVPQLLARDPTLIGALNSSDYSQSTQRLISFVDEIGAASLMLLDKDGRTVAATDRNRLGESHVGTRHFVDALRSPGTVFTVSEREGVGYQFIYSRKMESNGATAGVIVVEVDLQKFERAWAGISDAVLVTDSTGQIILATEPRWRGLTEGDALQREPPETAIQRAIQATADWSALPPDAYVKGEAVMRVASRLPFRGWQIASFTTYASVREKVNGFLALEIMGFAILLALAFYALSRKNALRMAFFQMESAELRALNERLQREIAERERMQKSLDVAEQTLAQSSKLAALGEMSAAVSHELNQPLAAMKTYLAGAALLLRRNRPEEALSSFQRIDDLISRMGAITRQLKSYARKGGEQFSPVNVGDAVNSALSMMEPQLRQRQVRITRAVPDRRVQVMADRVRLEQVLINLMRNAIDATSSVENPAIDVILSVGETATITVRDNGTGIENLEDLFEPFYTTKRPGDGVGLGLAISSGIVNDFGGRLTARNAETGGAVFEIQLPILSEEAEIEAAE</sequence>
<keyword evidence="6" id="KW-0597">Phosphoprotein</keyword>
<evidence type="ECO:0000256" key="1">
    <source>
        <dbReference type="ARBA" id="ARBA00000085"/>
    </source>
</evidence>
<dbReference type="STRING" id="252305.OB2597_02547"/>
<feature type="transmembrane region" description="Helical" evidence="18">
    <location>
        <begin position="291"/>
        <end position="311"/>
    </location>
</feature>